<dbReference type="GeneID" id="92043530"/>
<dbReference type="Gene3D" id="3.30.450.20">
    <property type="entry name" value="PAS domain"/>
    <property type="match status" value="1"/>
</dbReference>
<dbReference type="Proteomes" id="UP001433268">
    <property type="component" value="Unassembled WGS sequence"/>
</dbReference>
<dbReference type="Gene3D" id="1.10.167.10">
    <property type="entry name" value="Regulator of G-protein Signalling 4, domain 2"/>
    <property type="match status" value="1"/>
</dbReference>
<evidence type="ECO:0000313" key="7">
    <source>
        <dbReference type="Proteomes" id="UP001433268"/>
    </source>
</evidence>
<dbReference type="CDD" id="cd00130">
    <property type="entry name" value="PAS"/>
    <property type="match status" value="1"/>
</dbReference>
<feature type="domain" description="RGS" evidence="5">
    <location>
        <begin position="282"/>
        <end position="395"/>
    </location>
</feature>
<feature type="region of interest" description="Disordered" evidence="4">
    <location>
        <begin position="47"/>
        <end position="135"/>
    </location>
</feature>
<proteinExistence type="predicted"/>
<keyword evidence="3" id="KW-0157">Chromophore</keyword>
<dbReference type="SMART" id="SM00315">
    <property type="entry name" value="RGS"/>
    <property type="match status" value="1"/>
</dbReference>
<organism evidence="6 7">
    <name type="scientific">Apiospora hydei</name>
    <dbReference type="NCBI Taxonomy" id="1337664"/>
    <lineage>
        <taxon>Eukaryota</taxon>
        <taxon>Fungi</taxon>
        <taxon>Dikarya</taxon>
        <taxon>Ascomycota</taxon>
        <taxon>Pezizomycotina</taxon>
        <taxon>Sordariomycetes</taxon>
        <taxon>Xylariomycetidae</taxon>
        <taxon>Amphisphaeriales</taxon>
        <taxon>Apiosporaceae</taxon>
        <taxon>Apiospora</taxon>
    </lineage>
</organism>
<dbReference type="InterPro" id="IPR036305">
    <property type="entry name" value="RGS_sf"/>
</dbReference>
<dbReference type="PANTHER" id="PTHR47429:SF2">
    <property type="entry name" value="PROTEIN TWIN LOV 1"/>
    <property type="match status" value="1"/>
</dbReference>
<dbReference type="Pfam" id="PF00615">
    <property type="entry name" value="RGS"/>
    <property type="match status" value="1"/>
</dbReference>
<keyword evidence="1" id="KW-0285">Flavoprotein</keyword>
<dbReference type="InterPro" id="IPR035965">
    <property type="entry name" value="PAS-like_dom_sf"/>
</dbReference>
<feature type="compositionally biased region" description="Basic and acidic residues" evidence="4">
    <location>
        <begin position="61"/>
        <end position="76"/>
    </location>
</feature>
<dbReference type="InterPro" id="IPR000014">
    <property type="entry name" value="PAS"/>
</dbReference>
<gene>
    <name evidence="6" type="ORF">PG997_006155</name>
</gene>
<dbReference type="RefSeq" id="XP_066669393.1">
    <property type="nucleotide sequence ID" value="XM_066810470.1"/>
</dbReference>
<name>A0ABR1WMZ9_9PEZI</name>
<sequence length="756" mass="83744">MAQYDTADSESSSQRDSTARLREARLRASKELPRVENGLIRIPRRQSSIIERPRSMMSRTRSSEHSDLQPRNEFETHPLFAAKPTSSGRIGSEATKPPYETYTTALPGVSNTRSVRGEDLESDSKPDRSMSSTPVALLRLDEDAVSQYETRRRNSYSSISSRLSVPASYTSTVKRPKTPSQARSHPVQGMGQFGRLENNSRHQSPLRNPSVHVLPYVDENGDWVEFNGDAHVAENGGSSIMSGMSGMSGRRPSVTIKKPPSQNGSLSSGGSSRLPDFFSQQVFQVVLHNPATAHHLLKFSENRVCSENVEFLAKIEQYHTTLNQLADIMTGIHKTYMTHQSPHQLNVPGKLLKEVHKRMKSIVMTKLPAMEALFTEMEVLVEQLVFTDIYPRFVNHQLTLNASKALANDRSKFQGLGDCFCLTNPGLADNPVVFASDGLIKVTGYSRTEIISRNCRFLQGKLTDPVPVRRLRNAMIEGREAVELLLNYKKNGDPFWNLLYIAPLVGEGGEVAFWLGGQINCSSTIHNSADVMRVLSTSKSDGNEQSRASHNQMQPRTSFSRTLLRALGLRNDSNPNPLKTVTSFDVGVAGGGGMEQDVLGRMEGQDLPTQIKEFYTAYSKYIVVRADSFVVHFYSQGVADVLHPAGYSNNSSTVALDGSHSASRTSSHERSMVGSDVFKYLKSCMISPAASAAGDYKNRVRSCIRAGHPVSVDLRLQTRRSAKFRGDEAFVVHWTPLKDERAVAHWVIVTLVPTIP</sequence>
<feature type="compositionally biased region" description="Polar residues" evidence="4">
    <location>
        <begin position="101"/>
        <end position="114"/>
    </location>
</feature>
<feature type="region of interest" description="Disordered" evidence="4">
    <location>
        <begin position="166"/>
        <end position="190"/>
    </location>
</feature>
<dbReference type="Pfam" id="PF13426">
    <property type="entry name" value="PAS_9"/>
    <property type="match status" value="1"/>
</dbReference>
<comment type="caution">
    <text evidence="6">The sequence shown here is derived from an EMBL/GenBank/DDBJ whole genome shotgun (WGS) entry which is preliminary data.</text>
</comment>
<evidence type="ECO:0000313" key="6">
    <source>
        <dbReference type="EMBL" id="KAK8084884.1"/>
    </source>
</evidence>
<dbReference type="PROSITE" id="PS50132">
    <property type="entry name" value="RGS"/>
    <property type="match status" value="1"/>
</dbReference>
<dbReference type="InterPro" id="IPR044926">
    <property type="entry name" value="RGS_subdomain_2"/>
</dbReference>
<feature type="compositionally biased region" description="Basic and acidic residues" evidence="4">
    <location>
        <begin position="17"/>
        <end position="31"/>
    </location>
</feature>
<feature type="compositionally biased region" description="Basic and acidic residues" evidence="4">
    <location>
        <begin position="115"/>
        <end position="128"/>
    </location>
</feature>
<dbReference type="EMBL" id="JAQQWN010000005">
    <property type="protein sequence ID" value="KAK8084884.1"/>
    <property type="molecule type" value="Genomic_DNA"/>
</dbReference>
<evidence type="ECO:0000256" key="3">
    <source>
        <dbReference type="ARBA" id="ARBA00022991"/>
    </source>
</evidence>
<keyword evidence="7" id="KW-1185">Reference proteome</keyword>
<dbReference type="CDD" id="cd07440">
    <property type="entry name" value="RGS"/>
    <property type="match status" value="1"/>
</dbReference>
<reference evidence="6 7" key="1">
    <citation type="submission" date="2023-01" db="EMBL/GenBank/DDBJ databases">
        <title>Analysis of 21 Apiospora genomes using comparative genomics revels a genus with tremendous synthesis potential of carbohydrate active enzymes and secondary metabolites.</title>
        <authorList>
            <person name="Sorensen T."/>
        </authorList>
    </citation>
    <scope>NUCLEOTIDE SEQUENCE [LARGE SCALE GENOMIC DNA]</scope>
    <source>
        <strain evidence="6 7">CBS 114990</strain>
    </source>
</reference>
<feature type="compositionally biased region" description="Polar residues" evidence="4">
    <location>
        <begin position="167"/>
        <end position="183"/>
    </location>
</feature>
<dbReference type="InterPro" id="IPR016137">
    <property type="entry name" value="RGS"/>
</dbReference>
<evidence type="ECO:0000256" key="2">
    <source>
        <dbReference type="ARBA" id="ARBA00022643"/>
    </source>
</evidence>
<protein>
    <recommendedName>
        <fullName evidence="5">RGS domain-containing protein</fullName>
    </recommendedName>
</protein>
<accession>A0ABR1WMZ9</accession>
<keyword evidence="2" id="KW-0288">FMN</keyword>
<evidence type="ECO:0000259" key="5">
    <source>
        <dbReference type="PROSITE" id="PS50132"/>
    </source>
</evidence>
<evidence type="ECO:0000256" key="4">
    <source>
        <dbReference type="SAM" id="MobiDB-lite"/>
    </source>
</evidence>
<dbReference type="SUPFAM" id="SSF55785">
    <property type="entry name" value="PYP-like sensor domain (PAS domain)"/>
    <property type="match status" value="1"/>
</dbReference>
<feature type="region of interest" description="Disordered" evidence="4">
    <location>
        <begin position="1"/>
        <end position="31"/>
    </location>
</feature>
<dbReference type="SUPFAM" id="SSF48097">
    <property type="entry name" value="Regulator of G-protein signaling, RGS"/>
    <property type="match status" value="1"/>
</dbReference>
<feature type="region of interest" description="Disordered" evidence="4">
    <location>
        <begin position="244"/>
        <end position="271"/>
    </location>
</feature>
<dbReference type="PANTHER" id="PTHR47429">
    <property type="entry name" value="PROTEIN TWIN LOV 1"/>
    <property type="match status" value="1"/>
</dbReference>
<evidence type="ECO:0000256" key="1">
    <source>
        <dbReference type="ARBA" id="ARBA00022630"/>
    </source>
</evidence>